<dbReference type="RefSeq" id="WP_307494958.1">
    <property type="nucleotide sequence ID" value="NZ_JAUSTN010000003.1"/>
</dbReference>
<name>A0ABU0ATG0_9FIRM</name>
<organism evidence="2 3">
    <name type="scientific">Peptoniphilus koenoeneniae</name>
    <dbReference type="NCBI Taxonomy" id="507751"/>
    <lineage>
        <taxon>Bacteria</taxon>
        <taxon>Bacillati</taxon>
        <taxon>Bacillota</taxon>
        <taxon>Tissierellia</taxon>
        <taxon>Tissierellales</taxon>
        <taxon>Peptoniphilaceae</taxon>
        <taxon>Peptoniphilus</taxon>
    </lineage>
</organism>
<keyword evidence="1" id="KW-1133">Transmembrane helix</keyword>
<evidence type="ECO:0000313" key="3">
    <source>
        <dbReference type="Proteomes" id="UP001236559"/>
    </source>
</evidence>
<evidence type="ECO:0000256" key="1">
    <source>
        <dbReference type="SAM" id="Phobius"/>
    </source>
</evidence>
<sequence>MYREFNEINTYIDNIFLGYPETQKNKNIKAELKKNMNLGMEEKIKISNREEDAFFEIINEFGDMSDLKEVLDNNFPQNISYDAREVENKKEKSFPFNLDNRQIVLLGLVSFFVLGEVASYAVSWFVLIALIVYFKKEKNKKSLKENKDEKNKLKD</sequence>
<evidence type="ECO:0000313" key="2">
    <source>
        <dbReference type="EMBL" id="MDQ0274556.1"/>
    </source>
</evidence>
<comment type="caution">
    <text evidence="2">The sequence shown here is derived from an EMBL/GenBank/DDBJ whole genome shotgun (WGS) entry which is preliminary data.</text>
</comment>
<proteinExistence type="predicted"/>
<evidence type="ECO:0008006" key="4">
    <source>
        <dbReference type="Google" id="ProtNLM"/>
    </source>
</evidence>
<keyword evidence="1" id="KW-0812">Transmembrane</keyword>
<keyword evidence="1" id="KW-0472">Membrane</keyword>
<gene>
    <name evidence="2" type="ORF">J2S72_000573</name>
</gene>
<reference evidence="2 3" key="1">
    <citation type="submission" date="2023-07" db="EMBL/GenBank/DDBJ databases">
        <title>Genomic Encyclopedia of Type Strains, Phase IV (KMG-IV): sequencing the most valuable type-strain genomes for metagenomic binning, comparative biology and taxonomic classification.</title>
        <authorList>
            <person name="Goeker M."/>
        </authorList>
    </citation>
    <scope>NUCLEOTIDE SEQUENCE [LARGE SCALE GENOMIC DNA]</scope>
    <source>
        <strain evidence="2 3">DSM 22616</strain>
    </source>
</reference>
<keyword evidence="3" id="KW-1185">Reference proteome</keyword>
<feature type="transmembrane region" description="Helical" evidence="1">
    <location>
        <begin position="103"/>
        <end position="134"/>
    </location>
</feature>
<protein>
    <recommendedName>
        <fullName evidence="4">DUF1700 domain-containing protein</fullName>
    </recommendedName>
</protein>
<dbReference type="Proteomes" id="UP001236559">
    <property type="component" value="Unassembled WGS sequence"/>
</dbReference>
<accession>A0ABU0ATG0</accession>
<dbReference type="EMBL" id="JAUSTN010000003">
    <property type="protein sequence ID" value="MDQ0274556.1"/>
    <property type="molecule type" value="Genomic_DNA"/>
</dbReference>